<dbReference type="GO" id="GO:0006412">
    <property type="term" value="P:translation"/>
    <property type="evidence" value="ECO:0007669"/>
    <property type="project" value="UniProtKB-UniRule"/>
</dbReference>
<evidence type="ECO:0000256" key="3">
    <source>
        <dbReference type="ARBA" id="ARBA00024799"/>
    </source>
</evidence>
<dbReference type="AlphaFoldDB" id="A0A0R2JMZ7"/>
<gene>
    <name evidence="6" type="primary">gatC</name>
    <name evidence="7" type="ORF">IV52_GL000839</name>
</gene>
<dbReference type="EMBL" id="JQBT01000033">
    <property type="protein sequence ID" value="KRN78563.1"/>
    <property type="molecule type" value="Genomic_DNA"/>
</dbReference>
<dbReference type="InterPro" id="IPR003837">
    <property type="entry name" value="GatC"/>
</dbReference>
<evidence type="ECO:0000256" key="6">
    <source>
        <dbReference type="HAMAP-Rule" id="MF_00122"/>
    </source>
</evidence>
<keyword evidence="8" id="KW-1185">Reference proteome</keyword>
<dbReference type="InterPro" id="IPR036113">
    <property type="entry name" value="Asp/Glu-ADT_sf_sub_c"/>
</dbReference>
<comment type="caution">
    <text evidence="7">The sequence shown here is derived from an EMBL/GenBank/DDBJ whole genome shotgun (WGS) entry which is preliminary data.</text>
</comment>
<protein>
    <recommendedName>
        <fullName evidence="6">Aspartyl/glutamyl-tRNA(Asn/Gln) amidotransferase subunit C</fullName>
        <shortName evidence="6">Asp/Glu-ADT subunit C</shortName>
        <ecNumber evidence="6">6.3.5.-</ecNumber>
    </recommendedName>
</protein>
<dbReference type="PANTHER" id="PTHR15004:SF0">
    <property type="entry name" value="GLUTAMYL-TRNA(GLN) AMIDOTRANSFERASE SUBUNIT C, MITOCHONDRIAL"/>
    <property type="match status" value="1"/>
</dbReference>
<comment type="similarity">
    <text evidence="1 6">Belongs to the GatC family.</text>
</comment>
<reference evidence="7 8" key="1">
    <citation type="journal article" date="2015" name="Genome Announc.">
        <title>Expanding the biotechnology potential of lactobacilli through comparative genomics of 213 strains and associated genera.</title>
        <authorList>
            <person name="Sun Z."/>
            <person name="Harris H.M."/>
            <person name="McCann A."/>
            <person name="Guo C."/>
            <person name="Argimon S."/>
            <person name="Zhang W."/>
            <person name="Yang X."/>
            <person name="Jeffery I.B."/>
            <person name="Cooney J.C."/>
            <person name="Kagawa T.F."/>
            <person name="Liu W."/>
            <person name="Song Y."/>
            <person name="Salvetti E."/>
            <person name="Wrobel A."/>
            <person name="Rasinkangas P."/>
            <person name="Parkhill J."/>
            <person name="Rea M.C."/>
            <person name="O'Sullivan O."/>
            <person name="Ritari J."/>
            <person name="Douillard F.P."/>
            <person name="Paul Ross R."/>
            <person name="Yang R."/>
            <person name="Briner A.E."/>
            <person name="Felis G.E."/>
            <person name="de Vos W.M."/>
            <person name="Barrangou R."/>
            <person name="Klaenhammer T.R."/>
            <person name="Caufield P.W."/>
            <person name="Cui Y."/>
            <person name="Zhang H."/>
            <person name="O'Toole P.W."/>
        </authorList>
    </citation>
    <scope>NUCLEOTIDE SEQUENCE [LARGE SCALE GENOMIC DNA]</scope>
    <source>
        <strain evidence="7 8">DSM 20690</strain>
    </source>
</reference>
<keyword evidence="6" id="KW-0547">Nucleotide-binding</keyword>
<dbReference type="GO" id="GO:0006450">
    <property type="term" value="P:regulation of translational fidelity"/>
    <property type="evidence" value="ECO:0007669"/>
    <property type="project" value="InterPro"/>
</dbReference>
<dbReference type="GO" id="GO:0050567">
    <property type="term" value="F:glutaminyl-tRNA synthase (glutamine-hydrolyzing) activity"/>
    <property type="evidence" value="ECO:0007669"/>
    <property type="project" value="UniProtKB-UniRule"/>
</dbReference>
<evidence type="ECO:0000256" key="1">
    <source>
        <dbReference type="ARBA" id="ARBA00010757"/>
    </source>
</evidence>
<dbReference type="GO" id="GO:0050566">
    <property type="term" value="F:asparaginyl-tRNA synthase (glutamine-hydrolyzing) activity"/>
    <property type="evidence" value="ECO:0007669"/>
    <property type="project" value="RHEA"/>
</dbReference>
<name>A0A0R2JMZ7_9LACO</name>
<comment type="catalytic activity">
    <reaction evidence="4 6">
        <text>L-aspartyl-tRNA(Asn) + L-glutamine + ATP + H2O = L-asparaginyl-tRNA(Asn) + L-glutamate + ADP + phosphate + 2 H(+)</text>
        <dbReference type="Rhea" id="RHEA:14513"/>
        <dbReference type="Rhea" id="RHEA-COMP:9674"/>
        <dbReference type="Rhea" id="RHEA-COMP:9677"/>
        <dbReference type="ChEBI" id="CHEBI:15377"/>
        <dbReference type="ChEBI" id="CHEBI:15378"/>
        <dbReference type="ChEBI" id="CHEBI:29985"/>
        <dbReference type="ChEBI" id="CHEBI:30616"/>
        <dbReference type="ChEBI" id="CHEBI:43474"/>
        <dbReference type="ChEBI" id="CHEBI:58359"/>
        <dbReference type="ChEBI" id="CHEBI:78515"/>
        <dbReference type="ChEBI" id="CHEBI:78516"/>
        <dbReference type="ChEBI" id="CHEBI:456216"/>
    </reaction>
</comment>
<dbReference type="NCBIfam" id="TIGR00135">
    <property type="entry name" value="gatC"/>
    <property type="match status" value="1"/>
</dbReference>
<dbReference type="STRING" id="53444.AYR59_03945"/>
<keyword evidence="7" id="KW-0808">Transferase</keyword>
<proteinExistence type="inferred from homology"/>
<dbReference type="GO" id="GO:0005524">
    <property type="term" value="F:ATP binding"/>
    <property type="evidence" value="ECO:0007669"/>
    <property type="project" value="UniProtKB-KW"/>
</dbReference>
<comment type="subunit">
    <text evidence="2 6">Heterotrimer of A, B and C subunits.</text>
</comment>
<evidence type="ECO:0000256" key="5">
    <source>
        <dbReference type="ARBA" id="ARBA00047913"/>
    </source>
</evidence>
<evidence type="ECO:0000256" key="2">
    <source>
        <dbReference type="ARBA" id="ARBA00011123"/>
    </source>
</evidence>
<comment type="function">
    <text evidence="3 6">Allows the formation of correctly charged Asn-tRNA(Asn) or Gln-tRNA(Gln) through the transamidation of misacylated Asp-tRNA(Asn) or Glu-tRNA(Gln) in organisms which lack either or both of asparaginyl-tRNA or glutaminyl-tRNA synthetases. The reaction takes place in the presence of glutamine and ATP through an activated phospho-Asp-tRNA(Asn) or phospho-Glu-tRNA(Gln).</text>
</comment>
<dbReference type="OrthoDB" id="9813938at2"/>
<dbReference type="HAMAP" id="MF_00122">
    <property type="entry name" value="GatC"/>
    <property type="match status" value="1"/>
</dbReference>
<keyword evidence="6" id="KW-0067">ATP-binding</keyword>
<dbReference type="GO" id="GO:0016740">
    <property type="term" value="F:transferase activity"/>
    <property type="evidence" value="ECO:0007669"/>
    <property type="project" value="UniProtKB-KW"/>
</dbReference>
<comment type="catalytic activity">
    <reaction evidence="5 6">
        <text>L-glutamyl-tRNA(Gln) + L-glutamine + ATP + H2O = L-glutaminyl-tRNA(Gln) + L-glutamate + ADP + phosphate + H(+)</text>
        <dbReference type="Rhea" id="RHEA:17521"/>
        <dbReference type="Rhea" id="RHEA-COMP:9681"/>
        <dbReference type="Rhea" id="RHEA-COMP:9684"/>
        <dbReference type="ChEBI" id="CHEBI:15377"/>
        <dbReference type="ChEBI" id="CHEBI:15378"/>
        <dbReference type="ChEBI" id="CHEBI:29985"/>
        <dbReference type="ChEBI" id="CHEBI:30616"/>
        <dbReference type="ChEBI" id="CHEBI:43474"/>
        <dbReference type="ChEBI" id="CHEBI:58359"/>
        <dbReference type="ChEBI" id="CHEBI:78520"/>
        <dbReference type="ChEBI" id="CHEBI:78521"/>
        <dbReference type="ChEBI" id="CHEBI:456216"/>
    </reaction>
</comment>
<sequence length="102" mass="11554">MTEKVNEEKTQHIAGLAKLSIDKEDLPKFTEQLNDMLEMLDEIDTVDTDGVEPTYTVTDRINVMREDVADNWGQRDALLHNAPEAVDGLIRVPTIIDESEDK</sequence>
<dbReference type="GeneID" id="61250032"/>
<dbReference type="PANTHER" id="PTHR15004">
    <property type="entry name" value="GLUTAMYL-TRNA(GLN) AMIDOTRANSFERASE SUBUNIT C, MITOCHONDRIAL"/>
    <property type="match status" value="1"/>
</dbReference>
<evidence type="ECO:0000313" key="7">
    <source>
        <dbReference type="EMBL" id="KRN78563.1"/>
    </source>
</evidence>
<keyword evidence="6" id="KW-0648">Protein biosynthesis</keyword>
<dbReference type="Gene3D" id="1.10.20.60">
    <property type="entry name" value="Glu-tRNAGln amidotransferase C subunit, N-terminal domain"/>
    <property type="match status" value="1"/>
</dbReference>
<organism evidence="7 8">
    <name type="scientific">Fructilactobacillus lindneri DSM 20690 = JCM 11027</name>
    <dbReference type="NCBI Taxonomy" id="1122148"/>
    <lineage>
        <taxon>Bacteria</taxon>
        <taxon>Bacillati</taxon>
        <taxon>Bacillota</taxon>
        <taxon>Bacilli</taxon>
        <taxon>Lactobacillales</taxon>
        <taxon>Lactobacillaceae</taxon>
        <taxon>Fructilactobacillus</taxon>
    </lineage>
</organism>
<dbReference type="EC" id="6.3.5.-" evidence="6"/>
<keyword evidence="6" id="KW-0436">Ligase</keyword>
<dbReference type="Pfam" id="PF02686">
    <property type="entry name" value="GatC"/>
    <property type="match status" value="1"/>
</dbReference>
<evidence type="ECO:0000256" key="4">
    <source>
        <dbReference type="ARBA" id="ARBA00047380"/>
    </source>
</evidence>
<dbReference type="GO" id="GO:0070681">
    <property type="term" value="P:glutaminyl-tRNAGln biosynthesis via transamidation"/>
    <property type="evidence" value="ECO:0007669"/>
    <property type="project" value="TreeGrafter"/>
</dbReference>
<dbReference type="SUPFAM" id="SSF141000">
    <property type="entry name" value="Glu-tRNAGln amidotransferase C subunit"/>
    <property type="match status" value="1"/>
</dbReference>
<dbReference type="Proteomes" id="UP000051565">
    <property type="component" value="Unassembled WGS sequence"/>
</dbReference>
<dbReference type="PATRIC" id="fig|1122148.6.peg.863"/>
<dbReference type="RefSeq" id="WP_054645828.1">
    <property type="nucleotide sequence ID" value="NZ_FUXS01000002.1"/>
</dbReference>
<accession>A0A0R2JMZ7</accession>
<evidence type="ECO:0000313" key="8">
    <source>
        <dbReference type="Proteomes" id="UP000051565"/>
    </source>
</evidence>